<comment type="subcellular location">
    <subcellularLocation>
        <location evidence="1 11">Cell outer membrane</location>
        <topology evidence="1 11">Multi-pass membrane protein</topology>
    </subcellularLocation>
</comment>
<evidence type="ECO:0000256" key="8">
    <source>
        <dbReference type="ARBA" id="ARBA00023077"/>
    </source>
</evidence>
<evidence type="ECO:0000313" key="17">
    <source>
        <dbReference type="Proteomes" id="UP001220395"/>
    </source>
</evidence>
<evidence type="ECO:0000256" key="1">
    <source>
        <dbReference type="ARBA" id="ARBA00004571"/>
    </source>
</evidence>
<keyword evidence="9 11" id="KW-0472">Membrane</keyword>
<evidence type="ECO:0000256" key="5">
    <source>
        <dbReference type="ARBA" id="ARBA00022692"/>
    </source>
</evidence>
<comment type="similarity">
    <text evidence="11 12">Belongs to the TonB-dependent receptor family.</text>
</comment>
<evidence type="ECO:0000256" key="9">
    <source>
        <dbReference type="ARBA" id="ARBA00023136"/>
    </source>
</evidence>
<dbReference type="SUPFAM" id="SSF56935">
    <property type="entry name" value="Porins"/>
    <property type="match status" value="1"/>
</dbReference>
<dbReference type="EMBL" id="CP117411">
    <property type="protein sequence ID" value="WCT74342.1"/>
    <property type="molecule type" value="Genomic_DNA"/>
</dbReference>
<dbReference type="InterPro" id="IPR012910">
    <property type="entry name" value="Plug_dom"/>
</dbReference>
<keyword evidence="13" id="KW-0732">Signal</keyword>
<feature type="signal peptide" evidence="13">
    <location>
        <begin position="1"/>
        <end position="21"/>
    </location>
</feature>
<evidence type="ECO:0000256" key="12">
    <source>
        <dbReference type="RuleBase" id="RU003357"/>
    </source>
</evidence>
<organism evidence="16 17">
    <name type="scientific">Sphingomonas naphthae</name>
    <dbReference type="NCBI Taxonomy" id="1813468"/>
    <lineage>
        <taxon>Bacteria</taxon>
        <taxon>Pseudomonadati</taxon>
        <taxon>Pseudomonadota</taxon>
        <taxon>Alphaproteobacteria</taxon>
        <taxon>Sphingomonadales</taxon>
        <taxon>Sphingomonadaceae</taxon>
        <taxon>Sphingomonas</taxon>
    </lineage>
</organism>
<sequence>MFRSLLLATVAAASFSTSAYAQTAPVPAVDDTENQEITVTATRRETSLQHTPVTVSALSANDLVKLAITRVDQIAATVPNFYVAPGVANSSTVSVSMRGRGDNSGGFGITEQPVSFYFDDVYQARPSSVNSEFTDIERIEVLRGPQGTLFGRNSMTGAVNIISATPGDTVKGNAGISYGNYQTVRLRGAIAAPLVKGALAASIAGVYTDMGKGYIKQIPTGGTTDRRDFWGLRGKLHYYGSEHWDANLTVSHTDSKNDGFVATPINNATLKPFTGDYLTTRTPLDSAGSTEITSASLHVKGEYDAFTVKSITGWSKTKDYWNVDLSGGVLRPNGQYVTGFNRVSDISQEQFSQEYQIFGDAFDGKLDWIGGLYFFKEGVSQEIADRTFIPTTAIFTNSRLGYHADTRSIAGYAQLNYKLTSKLELLVGGRYTDEKKKIRGFVNPATPYSDDTSFNAFTPKFGLNYQATDNLFLYGSISKGFRSGGYTAGATSPVVAAAPFGPEGLWAYEVGFKSDLFDRKVRFNVAAFVNDFKDLVISAFVPGTAVLVQDNGLSERVYGIEAELNIKPVRGLDIFFNGGLQDETKVKAIPGAQLPTNLKRNAVVPYYSGMTGFRYELPIQAVGANTVRFGGDFIFRDKMYANINNLPVTHTSTIQEFNAEVALVSDAGWQVSVAGRNLANRQQWKNGIGLAFINSYARQAVEPRTYRVEFSYRF</sequence>
<dbReference type="PROSITE" id="PS52016">
    <property type="entry name" value="TONB_DEPENDENT_REC_3"/>
    <property type="match status" value="1"/>
</dbReference>
<keyword evidence="6" id="KW-0408">Iron</keyword>
<dbReference type="Proteomes" id="UP001220395">
    <property type="component" value="Chromosome"/>
</dbReference>
<dbReference type="InterPro" id="IPR036942">
    <property type="entry name" value="Beta-barrel_TonB_sf"/>
</dbReference>
<keyword evidence="17" id="KW-1185">Reference proteome</keyword>
<feature type="domain" description="TonB-dependent receptor-like beta-barrel" evidence="14">
    <location>
        <begin position="253"/>
        <end position="678"/>
    </location>
</feature>
<dbReference type="CDD" id="cd01347">
    <property type="entry name" value="ligand_gated_channel"/>
    <property type="match status" value="1"/>
</dbReference>
<keyword evidence="7" id="KW-0406">Ion transport</keyword>
<keyword evidence="10 11" id="KW-0998">Cell outer membrane</keyword>
<evidence type="ECO:0000259" key="14">
    <source>
        <dbReference type="Pfam" id="PF00593"/>
    </source>
</evidence>
<reference evidence="16 17" key="1">
    <citation type="submission" date="2023-02" db="EMBL/GenBank/DDBJ databases">
        <title>Genome sequence of Sphingomonas naphthae.</title>
        <authorList>
            <person name="Kim S."/>
            <person name="Heo J."/>
            <person name="Kwon S.-W."/>
        </authorList>
    </citation>
    <scope>NUCLEOTIDE SEQUENCE [LARGE SCALE GENOMIC DNA]</scope>
    <source>
        <strain evidence="16 17">KACC 18716</strain>
    </source>
</reference>
<keyword evidence="5 11" id="KW-0812">Transmembrane</keyword>
<evidence type="ECO:0000256" key="10">
    <source>
        <dbReference type="ARBA" id="ARBA00023237"/>
    </source>
</evidence>
<feature type="chain" id="PRO_5046330146" evidence="13">
    <location>
        <begin position="22"/>
        <end position="714"/>
    </location>
</feature>
<dbReference type="PANTHER" id="PTHR32552">
    <property type="entry name" value="FERRICHROME IRON RECEPTOR-RELATED"/>
    <property type="match status" value="1"/>
</dbReference>
<dbReference type="RefSeq" id="WP_273689310.1">
    <property type="nucleotide sequence ID" value="NZ_CP117411.1"/>
</dbReference>
<evidence type="ECO:0000256" key="2">
    <source>
        <dbReference type="ARBA" id="ARBA00022448"/>
    </source>
</evidence>
<keyword evidence="16" id="KW-0675">Receptor</keyword>
<evidence type="ECO:0000256" key="3">
    <source>
        <dbReference type="ARBA" id="ARBA00022452"/>
    </source>
</evidence>
<keyword evidence="4" id="KW-0410">Iron transport</keyword>
<keyword evidence="8 12" id="KW-0798">TonB box</keyword>
<feature type="domain" description="TonB-dependent receptor plug" evidence="15">
    <location>
        <begin position="48"/>
        <end position="158"/>
    </location>
</feature>
<evidence type="ECO:0000256" key="4">
    <source>
        <dbReference type="ARBA" id="ARBA00022496"/>
    </source>
</evidence>
<evidence type="ECO:0000256" key="11">
    <source>
        <dbReference type="PROSITE-ProRule" id="PRU01360"/>
    </source>
</evidence>
<dbReference type="InterPro" id="IPR000531">
    <property type="entry name" value="Beta-barrel_TonB"/>
</dbReference>
<gene>
    <name evidence="16" type="ORF">PQ455_03685</name>
</gene>
<dbReference type="Pfam" id="PF07715">
    <property type="entry name" value="Plug"/>
    <property type="match status" value="1"/>
</dbReference>
<accession>A0ABY7TM86</accession>
<keyword evidence="2 11" id="KW-0813">Transport</keyword>
<keyword evidence="3 11" id="KW-1134">Transmembrane beta strand</keyword>
<evidence type="ECO:0000256" key="13">
    <source>
        <dbReference type="SAM" id="SignalP"/>
    </source>
</evidence>
<protein>
    <submittedName>
        <fullName evidence="16">TonB-dependent receptor</fullName>
    </submittedName>
</protein>
<evidence type="ECO:0000256" key="7">
    <source>
        <dbReference type="ARBA" id="ARBA00023065"/>
    </source>
</evidence>
<dbReference type="PANTHER" id="PTHR32552:SF81">
    <property type="entry name" value="TONB-DEPENDENT OUTER MEMBRANE RECEPTOR"/>
    <property type="match status" value="1"/>
</dbReference>
<name>A0ABY7TM86_9SPHN</name>
<evidence type="ECO:0000256" key="6">
    <source>
        <dbReference type="ARBA" id="ARBA00023004"/>
    </source>
</evidence>
<dbReference type="InterPro" id="IPR039426">
    <property type="entry name" value="TonB-dep_rcpt-like"/>
</dbReference>
<proteinExistence type="inferred from homology"/>
<evidence type="ECO:0000259" key="15">
    <source>
        <dbReference type="Pfam" id="PF07715"/>
    </source>
</evidence>
<evidence type="ECO:0000313" key="16">
    <source>
        <dbReference type="EMBL" id="WCT74342.1"/>
    </source>
</evidence>
<dbReference type="Pfam" id="PF00593">
    <property type="entry name" value="TonB_dep_Rec_b-barrel"/>
    <property type="match status" value="1"/>
</dbReference>
<dbReference type="Gene3D" id="2.40.170.20">
    <property type="entry name" value="TonB-dependent receptor, beta-barrel domain"/>
    <property type="match status" value="1"/>
</dbReference>